<proteinExistence type="predicted"/>
<name>A0ABR8GDR0_MICVR</name>
<sequence>MMITELNIRLEAPEKTTDEIRQRKEAINRQSAEFNQWMTRIKARLDAIAGKIERDKRSHPA</sequence>
<protein>
    <submittedName>
        <fullName evidence="1">Uncharacterized protein</fullName>
    </submittedName>
</protein>
<comment type="caution">
    <text evidence="1">The sequence shown here is derived from an EMBL/GenBank/DDBJ whole genome shotgun (WGS) entry which is preliminary data.</text>
</comment>
<reference evidence="1 2" key="1">
    <citation type="journal article" date="2020" name="ISME J.">
        <title>Comparative genomics reveals insights into cyanobacterial evolution and habitat adaptation.</title>
        <authorList>
            <person name="Chen M.Y."/>
            <person name="Teng W.K."/>
            <person name="Zhao L."/>
            <person name="Hu C.X."/>
            <person name="Zhou Y.K."/>
            <person name="Han B.P."/>
            <person name="Song L.R."/>
            <person name="Shu W.S."/>
        </authorList>
    </citation>
    <scope>NUCLEOTIDE SEQUENCE [LARGE SCALE GENOMIC DNA]</scope>
    <source>
        <strain evidence="1 2">FACHB-1342</strain>
    </source>
</reference>
<dbReference type="EMBL" id="JACJSV010000045">
    <property type="protein sequence ID" value="MBD2601474.1"/>
    <property type="molecule type" value="Genomic_DNA"/>
</dbReference>
<dbReference type="RefSeq" id="WP_042790318.1">
    <property type="nucleotide sequence ID" value="NZ_JACJSV010000045.1"/>
</dbReference>
<evidence type="ECO:0000313" key="2">
    <source>
        <dbReference type="Proteomes" id="UP000648873"/>
    </source>
</evidence>
<organism evidence="1 2">
    <name type="scientific">Microcystis viridis FACHB-1342</name>
    <dbReference type="NCBI Taxonomy" id="2692900"/>
    <lineage>
        <taxon>Bacteria</taxon>
        <taxon>Bacillati</taxon>
        <taxon>Cyanobacteriota</taxon>
        <taxon>Cyanophyceae</taxon>
        <taxon>Oscillatoriophycideae</taxon>
        <taxon>Chroococcales</taxon>
        <taxon>Microcystaceae</taxon>
        <taxon>Microcystis</taxon>
    </lineage>
</organism>
<accession>A0ABR8GDR0</accession>
<evidence type="ECO:0000313" key="1">
    <source>
        <dbReference type="EMBL" id="MBD2601474.1"/>
    </source>
</evidence>
<keyword evidence="2" id="KW-1185">Reference proteome</keyword>
<gene>
    <name evidence="1" type="ORF">H6G40_14850</name>
</gene>
<dbReference type="Proteomes" id="UP000648873">
    <property type="component" value="Unassembled WGS sequence"/>
</dbReference>